<dbReference type="AlphaFoldDB" id="E6PP55"/>
<organism evidence="2">
    <name type="scientific">mine drainage metagenome</name>
    <dbReference type="NCBI Taxonomy" id="410659"/>
    <lineage>
        <taxon>unclassified sequences</taxon>
        <taxon>metagenomes</taxon>
        <taxon>ecological metagenomes</taxon>
    </lineage>
</organism>
<protein>
    <recommendedName>
        <fullName evidence="1">DUF6475 domain-containing protein</fullName>
    </recommendedName>
</protein>
<reference evidence="2" key="1">
    <citation type="submission" date="2009-10" db="EMBL/GenBank/DDBJ databases">
        <title>Diversity of trophic interactions inside an arsenic-rich microbial ecosystem.</title>
        <authorList>
            <person name="Bertin P.N."/>
            <person name="Heinrich-Salmeron A."/>
            <person name="Pelletier E."/>
            <person name="Goulhen-Chollet F."/>
            <person name="Arsene-Ploetze F."/>
            <person name="Gallien S."/>
            <person name="Calteau A."/>
            <person name="Vallenet D."/>
            <person name="Casiot C."/>
            <person name="Chane-Woon-Ming B."/>
            <person name="Giloteaux L."/>
            <person name="Barakat M."/>
            <person name="Bonnefoy V."/>
            <person name="Bruneel O."/>
            <person name="Chandler M."/>
            <person name="Cleiss J."/>
            <person name="Duran R."/>
            <person name="Elbaz-Poulichet F."/>
            <person name="Fonknechten N."/>
            <person name="Lauga B."/>
            <person name="Mornico D."/>
            <person name="Ortet P."/>
            <person name="Schaeffer C."/>
            <person name="Siguier P."/>
            <person name="Alexander Thil Smith A."/>
            <person name="Van Dorsselaer A."/>
            <person name="Weissenbach J."/>
            <person name="Medigue C."/>
            <person name="Le Paslier D."/>
        </authorList>
    </citation>
    <scope>NUCLEOTIDE SEQUENCE</scope>
</reference>
<comment type="caution">
    <text evidence="2">The sequence shown here is derived from an EMBL/GenBank/DDBJ whole genome shotgun (WGS) entry which is preliminary data.</text>
</comment>
<accession>E6PP55</accession>
<proteinExistence type="predicted"/>
<dbReference type="InterPro" id="IPR045521">
    <property type="entry name" value="DUF6475"/>
</dbReference>
<gene>
    <name evidence="2" type="ORF">CARN2_2422</name>
</gene>
<dbReference type="Pfam" id="PF20081">
    <property type="entry name" value="DUF6475"/>
    <property type="match status" value="1"/>
</dbReference>
<dbReference type="EMBL" id="CABM01000030">
    <property type="protein sequence ID" value="CBH96707.1"/>
    <property type="molecule type" value="Genomic_DNA"/>
</dbReference>
<evidence type="ECO:0000259" key="1">
    <source>
        <dbReference type="Pfam" id="PF20081"/>
    </source>
</evidence>
<feature type="domain" description="DUF6475" evidence="1">
    <location>
        <begin position="99"/>
        <end position="187"/>
    </location>
</feature>
<sequence>MNLSDFDRFQALLVAASEIYDRVISEGAGLMWWQLLLPYDADRVETAFRGHFADPDAGCYFPKPADIVRRIDGTRTDRALQAWGKVQQALRSVGAYRDVVFDDALIHLAIEDQGGWPKVCRTLVDELSYLQHKFCEAYRAYAAQPPIDYPALLTGDANAWNRLQGRALQAPVLIGRTEAARRVLAQGVGAGIPRLTQATADLARRALAPLLAPTLGSMRQAAGGELQEPSQAVRAAQLRLFSTDQGAQR</sequence>
<name>E6PP55_9ZZZZ</name>
<evidence type="ECO:0000313" key="2">
    <source>
        <dbReference type="EMBL" id="CBH96707.1"/>
    </source>
</evidence>